<proteinExistence type="predicted"/>
<gene>
    <name evidence="2" type="ORF">BS47DRAFT_1029310</name>
</gene>
<name>A0A9P6AW91_9AGAM</name>
<sequence>MPEDTNPSQETPGASNSGSRRGRPSQARNPNNRQSVHFVDPPRNPEPPSTVPSFGSQDPSQPSRLPSVLRPLTIPDPDPSASGVRQGPLNASNLPDLTFDATRNHPKAPAGEDLLHPIHTNAEHPSSVSVISSPVSTPIPPAVIFAQEERSYFNSDPSPSPISDQGNLDSQTNQPGDSSHLPRSGSPGDLPFSRRRGGGDPSDSRGAKIPAAAGLPLTSRPLITVPIPHPSIVLLTKFLRNTPINLHIINPVLLAHGPAAALASALALARSPALSLAHSMPSMDPNLALPRPSSCSSTQHAAA</sequence>
<accession>A0A9P6AW91</accession>
<feature type="compositionally biased region" description="Polar residues" evidence="1">
    <location>
        <begin position="152"/>
        <end position="177"/>
    </location>
</feature>
<feature type="region of interest" description="Disordered" evidence="1">
    <location>
        <begin position="152"/>
        <end position="209"/>
    </location>
</feature>
<organism evidence="2 3">
    <name type="scientific">Hydnum rufescens UP504</name>
    <dbReference type="NCBI Taxonomy" id="1448309"/>
    <lineage>
        <taxon>Eukaryota</taxon>
        <taxon>Fungi</taxon>
        <taxon>Dikarya</taxon>
        <taxon>Basidiomycota</taxon>
        <taxon>Agaricomycotina</taxon>
        <taxon>Agaricomycetes</taxon>
        <taxon>Cantharellales</taxon>
        <taxon>Hydnaceae</taxon>
        <taxon>Hydnum</taxon>
    </lineage>
</organism>
<feature type="compositionally biased region" description="Polar residues" evidence="1">
    <location>
        <begin position="51"/>
        <end position="64"/>
    </location>
</feature>
<keyword evidence="3" id="KW-1185">Reference proteome</keyword>
<evidence type="ECO:0000313" key="2">
    <source>
        <dbReference type="EMBL" id="KAF9512837.1"/>
    </source>
</evidence>
<reference evidence="2" key="1">
    <citation type="journal article" date="2020" name="Nat. Commun.">
        <title>Large-scale genome sequencing of mycorrhizal fungi provides insights into the early evolution of symbiotic traits.</title>
        <authorList>
            <person name="Miyauchi S."/>
            <person name="Kiss E."/>
            <person name="Kuo A."/>
            <person name="Drula E."/>
            <person name="Kohler A."/>
            <person name="Sanchez-Garcia M."/>
            <person name="Morin E."/>
            <person name="Andreopoulos B."/>
            <person name="Barry K.W."/>
            <person name="Bonito G."/>
            <person name="Buee M."/>
            <person name="Carver A."/>
            <person name="Chen C."/>
            <person name="Cichocki N."/>
            <person name="Clum A."/>
            <person name="Culley D."/>
            <person name="Crous P.W."/>
            <person name="Fauchery L."/>
            <person name="Girlanda M."/>
            <person name="Hayes R.D."/>
            <person name="Keri Z."/>
            <person name="LaButti K."/>
            <person name="Lipzen A."/>
            <person name="Lombard V."/>
            <person name="Magnuson J."/>
            <person name="Maillard F."/>
            <person name="Murat C."/>
            <person name="Nolan M."/>
            <person name="Ohm R.A."/>
            <person name="Pangilinan J."/>
            <person name="Pereira M.F."/>
            <person name="Perotto S."/>
            <person name="Peter M."/>
            <person name="Pfister S."/>
            <person name="Riley R."/>
            <person name="Sitrit Y."/>
            <person name="Stielow J.B."/>
            <person name="Szollosi G."/>
            <person name="Zifcakova L."/>
            <person name="Stursova M."/>
            <person name="Spatafora J.W."/>
            <person name="Tedersoo L."/>
            <person name="Vaario L.M."/>
            <person name="Yamada A."/>
            <person name="Yan M."/>
            <person name="Wang P."/>
            <person name="Xu J."/>
            <person name="Bruns T."/>
            <person name="Baldrian P."/>
            <person name="Vilgalys R."/>
            <person name="Dunand C."/>
            <person name="Henrissat B."/>
            <person name="Grigoriev I.V."/>
            <person name="Hibbett D."/>
            <person name="Nagy L.G."/>
            <person name="Martin F.M."/>
        </authorList>
    </citation>
    <scope>NUCLEOTIDE SEQUENCE</scope>
    <source>
        <strain evidence="2">UP504</strain>
    </source>
</reference>
<protein>
    <submittedName>
        <fullName evidence="2">Uncharacterized protein</fullName>
    </submittedName>
</protein>
<evidence type="ECO:0000313" key="3">
    <source>
        <dbReference type="Proteomes" id="UP000886523"/>
    </source>
</evidence>
<evidence type="ECO:0000256" key="1">
    <source>
        <dbReference type="SAM" id="MobiDB-lite"/>
    </source>
</evidence>
<feature type="region of interest" description="Disordered" evidence="1">
    <location>
        <begin position="1"/>
        <end position="118"/>
    </location>
</feature>
<feature type="compositionally biased region" description="Polar residues" evidence="1">
    <location>
        <begin position="26"/>
        <end position="35"/>
    </location>
</feature>
<feature type="compositionally biased region" description="Polar residues" evidence="1">
    <location>
        <begin position="1"/>
        <end position="19"/>
    </location>
</feature>
<dbReference type="EMBL" id="MU128981">
    <property type="protein sequence ID" value="KAF9512837.1"/>
    <property type="molecule type" value="Genomic_DNA"/>
</dbReference>
<dbReference type="Proteomes" id="UP000886523">
    <property type="component" value="Unassembled WGS sequence"/>
</dbReference>
<comment type="caution">
    <text evidence="2">The sequence shown here is derived from an EMBL/GenBank/DDBJ whole genome shotgun (WGS) entry which is preliminary data.</text>
</comment>
<dbReference type="AlphaFoldDB" id="A0A9P6AW91"/>